<gene>
    <name evidence="2" type="ORF">SFRICE_014370</name>
</gene>
<evidence type="ECO:0000256" key="1">
    <source>
        <dbReference type="SAM" id="MobiDB-lite"/>
    </source>
</evidence>
<feature type="region of interest" description="Disordered" evidence="1">
    <location>
        <begin position="65"/>
        <end position="89"/>
    </location>
</feature>
<name>A0A2H1V1P9_SPOFR</name>
<proteinExistence type="predicted"/>
<evidence type="ECO:0000313" key="2">
    <source>
        <dbReference type="EMBL" id="SOQ34739.1"/>
    </source>
</evidence>
<accession>A0A2H1V1P9</accession>
<organism evidence="2">
    <name type="scientific">Spodoptera frugiperda</name>
    <name type="common">Fall armyworm</name>
    <dbReference type="NCBI Taxonomy" id="7108"/>
    <lineage>
        <taxon>Eukaryota</taxon>
        <taxon>Metazoa</taxon>
        <taxon>Ecdysozoa</taxon>
        <taxon>Arthropoda</taxon>
        <taxon>Hexapoda</taxon>
        <taxon>Insecta</taxon>
        <taxon>Pterygota</taxon>
        <taxon>Neoptera</taxon>
        <taxon>Endopterygota</taxon>
        <taxon>Lepidoptera</taxon>
        <taxon>Glossata</taxon>
        <taxon>Ditrysia</taxon>
        <taxon>Noctuoidea</taxon>
        <taxon>Noctuidae</taxon>
        <taxon>Amphipyrinae</taxon>
        <taxon>Spodoptera</taxon>
    </lineage>
</organism>
<protein>
    <submittedName>
        <fullName evidence="2">SFRICE_014370</fullName>
    </submittedName>
</protein>
<dbReference type="AlphaFoldDB" id="A0A2H1V1P9"/>
<sequence length="89" mass="9590">MTNPQRRSGYDIRVKTSPALGKVRRSVRLLLSKIHPVPTPACRAGTPGEARGSVRLLLTKNHPVPTPACRAGAPVNPLGSPQLRPKIVR</sequence>
<reference evidence="2" key="1">
    <citation type="submission" date="2016-07" db="EMBL/GenBank/DDBJ databases">
        <authorList>
            <person name="Bretaudeau A."/>
        </authorList>
    </citation>
    <scope>NUCLEOTIDE SEQUENCE</scope>
    <source>
        <strain evidence="2">Rice</strain>
        <tissue evidence="2">Whole body</tissue>
    </source>
</reference>
<dbReference type="EMBL" id="ODYU01000267">
    <property type="protein sequence ID" value="SOQ34739.1"/>
    <property type="molecule type" value="Genomic_DNA"/>
</dbReference>